<reference evidence="8" key="1">
    <citation type="submission" date="2014-09" db="EMBL/GenBank/DDBJ databases">
        <authorList>
            <person name="Illeghems K.G."/>
        </authorList>
    </citation>
    <scope>NUCLEOTIDE SEQUENCE [LARGE SCALE GENOMIC DNA]</scope>
    <source>
        <strain evidence="8">LMG 23848T</strain>
    </source>
</reference>
<gene>
    <name evidence="7" type="ORF">AGA_2001</name>
</gene>
<dbReference type="GO" id="GO:0003677">
    <property type="term" value="F:DNA binding"/>
    <property type="evidence" value="ECO:0007669"/>
    <property type="project" value="UniProtKB-KW"/>
</dbReference>
<dbReference type="GO" id="GO:0003700">
    <property type="term" value="F:DNA-binding transcription factor activity"/>
    <property type="evidence" value="ECO:0007669"/>
    <property type="project" value="InterPro"/>
</dbReference>
<dbReference type="GO" id="GO:0030170">
    <property type="term" value="F:pyridoxal phosphate binding"/>
    <property type="evidence" value="ECO:0007669"/>
    <property type="project" value="InterPro"/>
</dbReference>
<dbReference type="Gene3D" id="3.40.640.10">
    <property type="entry name" value="Type I PLP-dependent aspartate aminotransferase-like (Major domain)"/>
    <property type="match status" value="1"/>
</dbReference>
<keyword evidence="3" id="KW-0805">Transcription regulation</keyword>
<evidence type="ECO:0000256" key="1">
    <source>
        <dbReference type="ARBA" id="ARBA00005384"/>
    </source>
</evidence>
<dbReference type="Pfam" id="PF00392">
    <property type="entry name" value="GntR"/>
    <property type="match status" value="1"/>
</dbReference>
<keyword evidence="2" id="KW-0663">Pyridoxal phosphate</keyword>
<dbReference type="InterPro" id="IPR004839">
    <property type="entry name" value="Aminotransferase_I/II_large"/>
</dbReference>
<dbReference type="InterPro" id="IPR051446">
    <property type="entry name" value="HTH_trans_reg/aminotransferase"/>
</dbReference>
<dbReference type="EMBL" id="LN609302">
    <property type="protein sequence ID" value="CEF56457.1"/>
    <property type="molecule type" value="Genomic_DNA"/>
</dbReference>
<evidence type="ECO:0000313" key="7">
    <source>
        <dbReference type="EMBL" id="CEF56457.1"/>
    </source>
</evidence>
<dbReference type="PATRIC" id="fig|431306.5.peg.2059"/>
<dbReference type="SUPFAM" id="SSF53383">
    <property type="entry name" value="PLP-dependent transferases"/>
    <property type="match status" value="1"/>
</dbReference>
<organism evidence="7 8">
    <name type="scientific">Acetobacter ghanensis</name>
    <dbReference type="NCBI Taxonomy" id="431306"/>
    <lineage>
        <taxon>Bacteria</taxon>
        <taxon>Pseudomonadati</taxon>
        <taxon>Pseudomonadota</taxon>
        <taxon>Alphaproteobacteria</taxon>
        <taxon>Acetobacterales</taxon>
        <taxon>Acetobacteraceae</taxon>
        <taxon>Acetobacter</taxon>
    </lineage>
</organism>
<dbReference type="AlphaFoldDB" id="A0A0U5F6T7"/>
<dbReference type="PROSITE" id="PS50949">
    <property type="entry name" value="HTH_GNTR"/>
    <property type="match status" value="1"/>
</dbReference>
<sequence>MWSNGNLLNVWKFYPMSAYPYLAHWKEDISRSPNAIYMTLADALALSIRKGDLREGDRLPPQRTIAEYLGTNLTTVTRALTEARRRGLIDATVGRGTFVRVGAGESHWRHTGPAVVDLTMNLPPIPQDPPLQRLIQSDIAAILKQQDLNSLMSYRVTGGTLEERQLGAKWIAPVIGQRRTDEILVSPGAQSALAAIVSTHTQPGDIIVTDRIAYPGIRTIAAQFDLILAGVDSDAEGMMPDQLDRVCAEHHPRLLYCIPTIHNPTTATMSLQRRRDILAVAQRHHLHIAEDDPYSLLMDNPLPALAALDHSRVSYVATLAKTLSPGLRTAYVALPNTDMTRRVTAAIRAIALTNAGLLSALTARWMQTEQAHTILHAIQKELRLRQSIARKVLGEGHCMNPDGPHVWLKLPDWWGSADFVAYARRRGLALVPSTVFTINGEPPQRARIALGSAPDAASLEESLHGVMSVLQHKRSPGFADIV</sequence>
<keyword evidence="4" id="KW-0238">DNA-binding</keyword>
<evidence type="ECO:0000256" key="3">
    <source>
        <dbReference type="ARBA" id="ARBA00023015"/>
    </source>
</evidence>
<dbReference type="InterPro" id="IPR000524">
    <property type="entry name" value="Tscrpt_reg_HTH_GntR"/>
</dbReference>
<evidence type="ECO:0000256" key="5">
    <source>
        <dbReference type="ARBA" id="ARBA00023163"/>
    </source>
</evidence>
<evidence type="ECO:0000256" key="4">
    <source>
        <dbReference type="ARBA" id="ARBA00023125"/>
    </source>
</evidence>
<proteinExistence type="inferred from homology"/>
<dbReference type="PANTHER" id="PTHR46577">
    <property type="entry name" value="HTH-TYPE TRANSCRIPTIONAL REGULATORY PROTEIN GABR"/>
    <property type="match status" value="1"/>
</dbReference>
<dbReference type="Proteomes" id="UP000068250">
    <property type="component" value="Chromosome I"/>
</dbReference>
<dbReference type="PANTHER" id="PTHR46577:SF1">
    <property type="entry name" value="HTH-TYPE TRANSCRIPTIONAL REGULATORY PROTEIN GABR"/>
    <property type="match status" value="1"/>
</dbReference>
<dbReference type="SUPFAM" id="SSF46785">
    <property type="entry name" value="Winged helix' DNA-binding domain"/>
    <property type="match status" value="1"/>
</dbReference>
<dbReference type="CDD" id="cd00609">
    <property type="entry name" value="AAT_like"/>
    <property type="match status" value="1"/>
</dbReference>
<dbReference type="InterPro" id="IPR015422">
    <property type="entry name" value="PyrdxlP-dep_Trfase_small"/>
</dbReference>
<dbReference type="SMART" id="SM00345">
    <property type="entry name" value="HTH_GNTR"/>
    <property type="match status" value="1"/>
</dbReference>
<name>A0A0U5F6T7_9PROT</name>
<dbReference type="InterPro" id="IPR036390">
    <property type="entry name" value="WH_DNA-bd_sf"/>
</dbReference>
<feature type="domain" description="HTH gntR-type" evidence="6">
    <location>
        <begin position="34"/>
        <end position="102"/>
    </location>
</feature>
<evidence type="ECO:0000256" key="2">
    <source>
        <dbReference type="ARBA" id="ARBA00022898"/>
    </source>
</evidence>
<dbReference type="Gene3D" id="3.90.1150.10">
    <property type="entry name" value="Aspartate Aminotransferase, domain 1"/>
    <property type="match status" value="1"/>
</dbReference>
<dbReference type="Pfam" id="PF00155">
    <property type="entry name" value="Aminotran_1_2"/>
    <property type="match status" value="1"/>
</dbReference>
<dbReference type="Gene3D" id="1.10.10.10">
    <property type="entry name" value="Winged helix-like DNA-binding domain superfamily/Winged helix DNA-binding domain"/>
    <property type="match status" value="1"/>
</dbReference>
<dbReference type="InterPro" id="IPR036388">
    <property type="entry name" value="WH-like_DNA-bd_sf"/>
</dbReference>
<protein>
    <submittedName>
        <fullName evidence="7">Transcriptional regulator</fullName>
    </submittedName>
</protein>
<evidence type="ECO:0000259" key="6">
    <source>
        <dbReference type="PROSITE" id="PS50949"/>
    </source>
</evidence>
<accession>A0A0U5F6T7</accession>
<keyword evidence="5" id="KW-0804">Transcription</keyword>
<dbReference type="STRING" id="431306.AGA_2001"/>
<dbReference type="InterPro" id="IPR015424">
    <property type="entry name" value="PyrdxlP-dep_Trfase"/>
</dbReference>
<dbReference type="InterPro" id="IPR015421">
    <property type="entry name" value="PyrdxlP-dep_Trfase_major"/>
</dbReference>
<dbReference type="CDD" id="cd07377">
    <property type="entry name" value="WHTH_GntR"/>
    <property type="match status" value="1"/>
</dbReference>
<comment type="similarity">
    <text evidence="1">In the C-terminal section; belongs to the class-I pyridoxal-phosphate-dependent aminotransferase family.</text>
</comment>
<evidence type="ECO:0000313" key="8">
    <source>
        <dbReference type="Proteomes" id="UP000068250"/>
    </source>
</evidence>